<dbReference type="PANTHER" id="PTHR46797:SF1">
    <property type="entry name" value="METHYLPHOSPHONATE SYNTHASE"/>
    <property type="match status" value="1"/>
</dbReference>
<dbReference type="EMBL" id="SNRY01000268">
    <property type="protein sequence ID" value="KAA6343468.1"/>
    <property type="molecule type" value="Genomic_DNA"/>
</dbReference>
<dbReference type="SUPFAM" id="SSF47413">
    <property type="entry name" value="lambda repressor-like DNA-binding domains"/>
    <property type="match status" value="1"/>
</dbReference>
<sequence length="101" mass="11342">MNLRIKELLKVKNITTSLLSKNVGITRANMSNIVNGKTNPSLETLEKIASALGVEIWELFTESVSNEELIALINHKGDFYQASTIEELERIVNRIKSNTIQ</sequence>
<dbReference type="InterPro" id="IPR001387">
    <property type="entry name" value="Cro/C1-type_HTH"/>
</dbReference>
<dbReference type="Gene3D" id="1.10.260.40">
    <property type="entry name" value="lambda repressor-like DNA-binding domains"/>
    <property type="match status" value="1"/>
</dbReference>
<keyword evidence="1" id="KW-0238">DNA-binding</keyword>
<comment type="caution">
    <text evidence="3">The sequence shown here is derived from an EMBL/GenBank/DDBJ whole genome shotgun (WGS) entry which is preliminary data.</text>
</comment>
<evidence type="ECO:0000259" key="2">
    <source>
        <dbReference type="PROSITE" id="PS50943"/>
    </source>
</evidence>
<dbReference type="GO" id="GO:0003677">
    <property type="term" value="F:DNA binding"/>
    <property type="evidence" value="ECO:0007669"/>
    <property type="project" value="UniProtKB-KW"/>
</dbReference>
<dbReference type="InterPro" id="IPR010982">
    <property type="entry name" value="Lambda_DNA-bd_dom_sf"/>
</dbReference>
<dbReference type="GO" id="GO:0003700">
    <property type="term" value="F:DNA-binding transcription factor activity"/>
    <property type="evidence" value="ECO:0007669"/>
    <property type="project" value="TreeGrafter"/>
</dbReference>
<reference evidence="3" key="1">
    <citation type="submission" date="2019-03" db="EMBL/GenBank/DDBJ databases">
        <title>Single cell metagenomics reveals metabolic interactions within the superorganism composed of flagellate Streblomastix strix and complex community of Bacteroidetes bacteria on its surface.</title>
        <authorList>
            <person name="Treitli S.C."/>
            <person name="Kolisko M."/>
            <person name="Husnik F."/>
            <person name="Keeling P."/>
            <person name="Hampl V."/>
        </authorList>
    </citation>
    <scope>NUCLEOTIDE SEQUENCE</scope>
    <source>
        <strain evidence="3">STM</strain>
    </source>
</reference>
<organism evidence="3">
    <name type="scientific">termite gut metagenome</name>
    <dbReference type="NCBI Taxonomy" id="433724"/>
    <lineage>
        <taxon>unclassified sequences</taxon>
        <taxon>metagenomes</taxon>
        <taxon>organismal metagenomes</taxon>
    </lineage>
</organism>
<dbReference type="PROSITE" id="PS50943">
    <property type="entry name" value="HTH_CROC1"/>
    <property type="match status" value="1"/>
</dbReference>
<dbReference type="GO" id="GO:0005829">
    <property type="term" value="C:cytosol"/>
    <property type="evidence" value="ECO:0007669"/>
    <property type="project" value="TreeGrafter"/>
</dbReference>
<evidence type="ECO:0000256" key="1">
    <source>
        <dbReference type="ARBA" id="ARBA00023125"/>
    </source>
</evidence>
<dbReference type="CDD" id="cd00093">
    <property type="entry name" value="HTH_XRE"/>
    <property type="match status" value="1"/>
</dbReference>
<dbReference type="SMART" id="SM00530">
    <property type="entry name" value="HTH_XRE"/>
    <property type="match status" value="1"/>
</dbReference>
<protein>
    <recommendedName>
        <fullName evidence="2">HTH cro/C1-type domain-containing protein</fullName>
    </recommendedName>
</protein>
<dbReference type="Pfam" id="PF13443">
    <property type="entry name" value="HTH_26"/>
    <property type="match status" value="1"/>
</dbReference>
<proteinExistence type="predicted"/>
<accession>A0A5J4SC54</accession>
<dbReference type="InterPro" id="IPR050807">
    <property type="entry name" value="TransReg_Diox_bact_type"/>
</dbReference>
<feature type="domain" description="HTH cro/C1-type" evidence="2">
    <location>
        <begin position="5"/>
        <end position="59"/>
    </location>
</feature>
<dbReference type="PANTHER" id="PTHR46797">
    <property type="entry name" value="HTH-TYPE TRANSCRIPTIONAL REGULATOR"/>
    <property type="match status" value="1"/>
</dbReference>
<gene>
    <name evidence="3" type="ORF">EZS27_008834</name>
</gene>
<evidence type="ECO:0000313" key="3">
    <source>
        <dbReference type="EMBL" id="KAA6343468.1"/>
    </source>
</evidence>
<dbReference type="AlphaFoldDB" id="A0A5J4SC54"/>
<name>A0A5J4SC54_9ZZZZ</name>